<reference evidence="10 11" key="1">
    <citation type="submission" date="2014-12" db="EMBL/GenBank/DDBJ databases">
        <title>16Stimator: statistical estimation of ribosomal gene copy numbers from draft genome assemblies.</title>
        <authorList>
            <person name="Perisin M.A."/>
            <person name="Vetter M."/>
            <person name="Gilbert J.A."/>
            <person name="Bergelson J."/>
        </authorList>
    </citation>
    <scope>NUCLEOTIDE SEQUENCE [LARGE SCALE GENOMIC DNA]</scope>
    <source>
        <strain evidence="10 11">MEDvA23</strain>
    </source>
</reference>
<feature type="transmembrane region" description="Helical" evidence="9">
    <location>
        <begin position="351"/>
        <end position="371"/>
    </location>
</feature>
<dbReference type="EMBL" id="JXQQ01000014">
    <property type="protein sequence ID" value="KIQ34603.1"/>
    <property type="molecule type" value="Genomic_DNA"/>
</dbReference>
<evidence type="ECO:0000313" key="10">
    <source>
        <dbReference type="EMBL" id="KIQ34603.1"/>
    </source>
</evidence>
<dbReference type="RefSeq" id="WP_042578140.1">
    <property type="nucleotide sequence ID" value="NZ_JXQQ01000014.1"/>
</dbReference>
<comment type="subcellular location">
    <subcellularLocation>
        <location evidence="1">Cell membrane</location>
        <topology evidence="1">Multi-pass membrane protein</topology>
    </subcellularLocation>
</comment>
<feature type="transmembrane region" description="Helical" evidence="9">
    <location>
        <begin position="127"/>
        <end position="145"/>
    </location>
</feature>
<keyword evidence="6 9" id="KW-1133">Transmembrane helix</keyword>
<evidence type="ECO:0000256" key="3">
    <source>
        <dbReference type="ARBA" id="ARBA00022448"/>
    </source>
</evidence>
<feature type="transmembrane region" description="Helical" evidence="9">
    <location>
        <begin position="97"/>
        <end position="115"/>
    </location>
</feature>
<dbReference type="Proteomes" id="UP000032067">
    <property type="component" value="Unassembled WGS sequence"/>
</dbReference>
<feature type="transmembrane region" description="Helical" evidence="9">
    <location>
        <begin position="72"/>
        <end position="91"/>
    </location>
</feature>
<sequence>MNDEHKPPAPDKLPPAETPQPQPAPAPAAAEAPRTPAPPAPASPSASASTPSSAPEEPAAAQRRRLMLHMPVDVRSASLVVLAVLAGVFALQWGQAVFIPLMLSLLLTYALSPLVEMLHRWHLPRWIGAALILVGLFGGIGWTGYSLSGNASQLVDSLPVAAQKLGQAMRRDKGASATPLESVQQAAAQLEKAAEENSARVASRRGVARVIIERPGFNVRDYLLSGTVGLLSALGQFTLVAFLTYFALCSGDTFRRKLIKITGSSLQKKKVTVHVLDDITRNIERYLLVQILVSVVVGVTTGLAFWVIGVENAAVWGIIAAVTNLIPYIGSVIVLVAAGLVAFLQFNSLQMGILVGGVSLAIHTVIGNLLMPWLTSRTSRMNPVAVFVGVIFWGWLWGIWGLLLGIPITMVIKAICDRVEDLQPIGELLGE</sequence>
<evidence type="ECO:0000256" key="6">
    <source>
        <dbReference type="ARBA" id="ARBA00022989"/>
    </source>
</evidence>
<evidence type="ECO:0000256" key="9">
    <source>
        <dbReference type="SAM" id="Phobius"/>
    </source>
</evidence>
<feature type="region of interest" description="Disordered" evidence="8">
    <location>
        <begin position="1"/>
        <end position="60"/>
    </location>
</feature>
<evidence type="ECO:0000256" key="4">
    <source>
        <dbReference type="ARBA" id="ARBA00022475"/>
    </source>
</evidence>
<dbReference type="InterPro" id="IPR002549">
    <property type="entry name" value="AI-2E-like"/>
</dbReference>
<dbReference type="OrthoDB" id="8566218at2"/>
<comment type="caution">
    <text evidence="10">The sequence shown here is derived from an EMBL/GenBank/DDBJ whole genome shotgun (WGS) entry which is preliminary data.</text>
</comment>
<evidence type="ECO:0000256" key="2">
    <source>
        <dbReference type="ARBA" id="ARBA00009773"/>
    </source>
</evidence>
<proteinExistence type="inferred from homology"/>
<evidence type="ECO:0000256" key="8">
    <source>
        <dbReference type="SAM" id="MobiDB-lite"/>
    </source>
</evidence>
<feature type="transmembrane region" description="Helical" evidence="9">
    <location>
        <begin position="286"/>
        <end position="308"/>
    </location>
</feature>
<evidence type="ECO:0000256" key="7">
    <source>
        <dbReference type="ARBA" id="ARBA00023136"/>
    </source>
</evidence>
<evidence type="ECO:0000256" key="5">
    <source>
        <dbReference type="ARBA" id="ARBA00022692"/>
    </source>
</evidence>
<feature type="transmembrane region" description="Helical" evidence="9">
    <location>
        <begin position="383"/>
        <end position="403"/>
    </location>
</feature>
<keyword evidence="4" id="KW-1003">Cell membrane</keyword>
<dbReference type="Pfam" id="PF01594">
    <property type="entry name" value="AI-2E_transport"/>
    <property type="match status" value="1"/>
</dbReference>
<evidence type="ECO:0000256" key="1">
    <source>
        <dbReference type="ARBA" id="ARBA00004651"/>
    </source>
</evidence>
<name>A0A0D0LZ09_VARPD</name>
<gene>
    <name evidence="10" type="ORF">RT97_07425</name>
</gene>
<comment type="similarity">
    <text evidence="2">Belongs to the autoinducer-2 exporter (AI-2E) (TC 2.A.86) family.</text>
</comment>
<feature type="compositionally biased region" description="Pro residues" evidence="8">
    <location>
        <begin position="10"/>
        <end position="26"/>
    </location>
</feature>
<feature type="transmembrane region" description="Helical" evidence="9">
    <location>
        <begin position="314"/>
        <end position="344"/>
    </location>
</feature>
<evidence type="ECO:0000313" key="11">
    <source>
        <dbReference type="Proteomes" id="UP000032067"/>
    </source>
</evidence>
<dbReference type="PANTHER" id="PTHR21716">
    <property type="entry name" value="TRANSMEMBRANE PROTEIN"/>
    <property type="match status" value="1"/>
</dbReference>
<organism evidence="10 11">
    <name type="scientific">Variovorax paradoxus</name>
    <dbReference type="NCBI Taxonomy" id="34073"/>
    <lineage>
        <taxon>Bacteria</taxon>
        <taxon>Pseudomonadati</taxon>
        <taxon>Pseudomonadota</taxon>
        <taxon>Betaproteobacteria</taxon>
        <taxon>Burkholderiales</taxon>
        <taxon>Comamonadaceae</taxon>
        <taxon>Variovorax</taxon>
    </lineage>
</organism>
<keyword evidence="3" id="KW-0813">Transport</keyword>
<keyword evidence="7 9" id="KW-0472">Membrane</keyword>
<dbReference type="AlphaFoldDB" id="A0A0D0LZ09"/>
<keyword evidence="5 9" id="KW-0812">Transmembrane</keyword>
<accession>A0A0D0LZ09</accession>
<feature type="compositionally biased region" description="Low complexity" evidence="8">
    <location>
        <begin position="43"/>
        <end position="60"/>
    </location>
</feature>
<dbReference type="PANTHER" id="PTHR21716:SF53">
    <property type="entry name" value="PERMEASE PERM-RELATED"/>
    <property type="match status" value="1"/>
</dbReference>
<feature type="transmembrane region" description="Helical" evidence="9">
    <location>
        <begin position="222"/>
        <end position="248"/>
    </location>
</feature>
<dbReference type="GO" id="GO:0005886">
    <property type="term" value="C:plasma membrane"/>
    <property type="evidence" value="ECO:0007669"/>
    <property type="project" value="UniProtKB-SubCell"/>
</dbReference>
<protein>
    <submittedName>
        <fullName evidence="10">Permease</fullName>
    </submittedName>
</protein>